<dbReference type="OrthoDB" id="3251668at2759"/>
<reference evidence="4" key="1">
    <citation type="journal article" date="2013" name="Genome Announc.">
        <title>Genome sequence of the food spoilage yeast Zygosaccharomyces bailii CLIB 213(T).</title>
        <authorList>
            <person name="Galeote V."/>
            <person name="Bigey F."/>
            <person name="Devillers H."/>
            <person name="Neuveglise C."/>
            <person name="Dequin S."/>
        </authorList>
    </citation>
    <scope>NUCLEOTIDE SEQUENCE [LARGE SCALE GENOMIC DNA]</scope>
    <source>
        <strain evidence="4">CLIB 213 / ATCC 58445 / CBS 680 / CCRC 21525 / NBRC 1098 / NCYC 1416 / NRRL Y-2227</strain>
    </source>
</reference>
<dbReference type="PROSITE" id="PS50048">
    <property type="entry name" value="ZN2_CY6_FUNGAL_2"/>
    <property type="match status" value="1"/>
</dbReference>
<dbReference type="GO" id="GO:0008270">
    <property type="term" value="F:zinc ion binding"/>
    <property type="evidence" value="ECO:0007669"/>
    <property type="project" value="InterPro"/>
</dbReference>
<dbReference type="Proteomes" id="UP000019375">
    <property type="component" value="Unassembled WGS sequence"/>
</dbReference>
<feature type="region of interest" description="Disordered" evidence="1">
    <location>
        <begin position="290"/>
        <end position="350"/>
    </location>
</feature>
<feature type="compositionally biased region" description="Low complexity" evidence="1">
    <location>
        <begin position="212"/>
        <end position="221"/>
    </location>
</feature>
<dbReference type="AlphaFoldDB" id="A0A8J2T3L7"/>
<dbReference type="InterPro" id="IPR036864">
    <property type="entry name" value="Zn2-C6_fun-type_DNA-bd_sf"/>
</dbReference>
<keyword evidence="4" id="KW-1185">Reference proteome</keyword>
<evidence type="ECO:0000313" key="4">
    <source>
        <dbReference type="Proteomes" id="UP000019375"/>
    </source>
</evidence>
<dbReference type="InterPro" id="IPR001138">
    <property type="entry name" value="Zn2Cys6_DnaBD"/>
</dbReference>
<name>A0A8J2T3L7_ZYGB2</name>
<dbReference type="GO" id="GO:0000981">
    <property type="term" value="F:DNA-binding transcription factor activity, RNA polymerase II-specific"/>
    <property type="evidence" value="ECO:0007669"/>
    <property type="project" value="InterPro"/>
</dbReference>
<feature type="compositionally biased region" description="Polar residues" evidence="1">
    <location>
        <begin position="186"/>
        <end position="199"/>
    </location>
</feature>
<feature type="domain" description="Zn(2)-C6 fungal-type" evidence="2">
    <location>
        <begin position="568"/>
        <end position="598"/>
    </location>
</feature>
<proteinExistence type="predicted"/>
<feature type="compositionally biased region" description="Polar residues" evidence="1">
    <location>
        <begin position="69"/>
        <end position="80"/>
    </location>
</feature>
<feature type="compositionally biased region" description="Basic and acidic residues" evidence="1">
    <location>
        <begin position="15"/>
        <end position="43"/>
    </location>
</feature>
<evidence type="ECO:0000259" key="2">
    <source>
        <dbReference type="PROSITE" id="PS50048"/>
    </source>
</evidence>
<feature type="compositionally biased region" description="Low complexity" evidence="1">
    <location>
        <begin position="117"/>
        <end position="133"/>
    </location>
</feature>
<feature type="compositionally biased region" description="Acidic residues" evidence="1">
    <location>
        <begin position="536"/>
        <end position="546"/>
    </location>
</feature>
<dbReference type="CDD" id="cd00067">
    <property type="entry name" value="GAL4"/>
    <property type="match status" value="1"/>
</dbReference>
<gene>
    <name evidence="3" type="ORF">BN860_13806g</name>
</gene>
<evidence type="ECO:0000313" key="3">
    <source>
        <dbReference type="EMBL" id="CDF87759.1"/>
    </source>
</evidence>
<dbReference type="Pfam" id="PF00172">
    <property type="entry name" value="Zn_clus"/>
    <property type="match status" value="1"/>
</dbReference>
<feature type="compositionally biased region" description="Basic and acidic residues" evidence="1">
    <location>
        <begin position="503"/>
        <end position="535"/>
    </location>
</feature>
<protein>
    <submittedName>
        <fullName evidence="3">BN860_13806g1_1</fullName>
    </submittedName>
</protein>
<dbReference type="PROSITE" id="PS00463">
    <property type="entry name" value="ZN2_CY6_FUNGAL_1"/>
    <property type="match status" value="1"/>
</dbReference>
<dbReference type="SUPFAM" id="SSF57701">
    <property type="entry name" value="Zn2/Cys6 DNA-binding domain"/>
    <property type="match status" value="1"/>
</dbReference>
<sequence length="639" mass="69271">MVPQEENTLPLAPAHADKGQEAPSRREEAPGPDNHPSETRGEQCKQGLITAHIHSIKTQYDENPLLSITKPTSAPHNTPVQSPPTSPGSAAAKQNRHAPSHKGLISSLPHLPPPPLAAVSSTRGADGTTDGGTQPPNRDHVVSPTTAPAAAAGTAAAAAAGAGGAQDKTENEEDSPISIINRRNIFATSDSRCSNSSKQVAGPPTREPMRQGHGSSSSSHGMAPQSFYFDKDRSMTDPHVKHEAADQKINISSWRQGADAYTLMDGIGNAGSVPNSSGSAIGVANAVAAGSRSRSHSRSSARGSETNGPARIANGFNSSPNGVEGVVTTTGDDNDDNYVPPPPPRYINSKLDDIRSRLLLNPRTVSPRSEEDMDKTHAAAVLSNMRSSPFRLSDRPSSLSSSRPGSSSFSGKGYARPVVRIHHREEPSMEADDNAVLDDEDGEDDDEDEDENGNERIRHASTSTAVTAPTAERRKEVTWNKNGKRVSRRLSAPETRRMKNKKLKTENRDSSIRSRDSSVPRGDDIDDTYSSHEMLENEDDDEEEYEDSKPGSKGQSKKNSMGSRSRTGCWICRLRKKKCTEERPRCYNCDRLNLTCYYDVIKPDFISNPQKKQMKLDEIKKKTKEAKRNAMRKKPGANP</sequence>
<dbReference type="SMART" id="SM00066">
    <property type="entry name" value="GAL4"/>
    <property type="match status" value="1"/>
</dbReference>
<accession>A0A8J2T3L7</accession>
<feature type="compositionally biased region" description="Low complexity" evidence="1">
    <location>
        <begin position="321"/>
        <end position="331"/>
    </location>
</feature>
<evidence type="ECO:0000256" key="1">
    <source>
        <dbReference type="SAM" id="MobiDB-lite"/>
    </source>
</evidence>
<dbReference type="EMBL" id="HG316454">
    <property type="protein sequence ID" value="CDF87759.1"/>
    <property type="molecule type" value="Genomic_DNA"/>
</dbReference>
<feature type="compositionally biased region" description="Low complexity" evidence="1">
    <location>
        <begin position="386"/>
        <end position="411"/>
    </location>
</feature>
<dbReference type="Gene3D" id="4.10.240.10">
    <property type="entry name" value="Zn(2)-C6 fungal-type DNA-binding domain"/>
    <property type="match status" value="1"/>
</dbReference>
<feature type="region of interest" description="Disordered" evidence="1">
    <location>
        <begin position="1"/>
        <end position="233"/>
    </location>
</feature>
<feature type="compositionally biased region" description="Low complexity" evidence="1">
    <location>
        <begin position="460"/>
        <end position="470"/>
    </location>
</feature>
<feature type="compositionally biased region" description="Acidic residues" evidence="1">
    <location>
        <begin position="428"/>
        <end position="452"/>
    </location>
</feature>
<feature type="compositionally biased region" description="Polar residues" evidence="1">
    <location>
        <begin position="553"/>
        <end position="564"/>
    </location>
</feature>
<feature type="compositionally biased region" description="Low complexity" evidence="1">
    <location>
        <begin position="144"/>
        <end position="160"/>
    </location>
</feature>
<feature type="region of interest" description="Disordered" evidence="1">
    <location>
        <begin position="384"/>
        <end position="564"/>
    </location>
</feature>
<organism evidence="3 4">
    <name type="scientific">Zygosaccharomyces bailii (strain CLIB 213 / ATCC 58445 / CBS 680 / BCRC 21525 / NBRC 1098 / NCYC 1416 / NRRL Y-2227)</name>
    <dbReference type="NCBI Taxonomy" id="1333698"/>
    <lineage>
        <taxon>Eukaryota</taxon>
        <taxon>Fungi</taxon>
        <taxon>Dikarya</taxon>
        <taxon>Ascomycota</taxon>
        <taxon>Saccharomycotina</taxon>
        <taxon>Saccharomycetes</taxon>
        <taxon>Saccharomycetales</taxon>
        <taxon>Saccharomycetaceae</taxon>
        <taxon>Zygosaccharomyces</taxon>
    </lineage>
</organism>